<sequence length="304" mass="34102">MVKILYIAGWGRSGTTIVDNIFNSYKNVFSTGELFYLWHRGLMIGRRCGCGIPFAKCATWKNVLETAFGSRRPDPAHVVALQKQAIRVRHTQHLTDGALSAEAAEYLDIYTRLYHAIAEVTGAELIVDSSKVPSGAALLTRMPGTIPYLLHMVRDPRAVTHSWMRAAPPPEKRNGSTILQRPTSSTMHWLVRNAITERLGRAFPGRHTRLRYEDFAAEPQAAIERVLTMTGVEPADGPFVDENTVVLKPNHTIAGNPSRFRNGEIAVKPDNRWRSEQHFGPRFTSTALALPFLHRYGYRMNAGR</sequence>
<dbReference type="PANTHER" id="PTHR10704">
    <property type="entry name" value="CARBOHYDRATE SULFOTRANSFERASE"/>
    <property type="match status" value="1"/>
</dbReference>
<dbReference type="InterPro" id="IPR027417">
    <property type="entry name" value="P-loop_NTPase"/>
</dbReference>
<dbReference type="Gene3D" id="3.40.50.300">
    <property type="entry name" value="P-loop containing nucleotide triphosphate hydrolases"/>
    <property type="match status" value="1"/>
</dbReference>
<proteinExistence type="predicted"/>
<dbReference type="Pfam" id="PF13469">
    <property type="entry name" value="Sulfotransfer_3"/>
    <property type="match status" value="1"/>
</dbReference>
<evidence type="ECO:0000313" key="2">
    <source>
        <dbReference type="Proteomes" id="UP000637628"/>
    </source>
</evidence>
<keyword evidence="2" id="KW-1185">Reference proteome</keyword>
<reference evidence="1 2" key="1">
    <citation type="submission" date="2021-01" db="EMBL/GenBank/DDBJ databases">
        <title>Whole genome shotgun sequence of Actinoplanes durhamensis NBRC 14914.</title>
        <authorList>
            <person name="Komaki H."/>
            <person name="Tamura T."/>
        </authorList>
    </citation>
    <scope>NUCLEOTIDE SEQUENCE [LARGE SCALE GENOMIC DNA]</scope>
    <source>
        <strain evidence="1 2">NBRC 14914</strain>
    </source>
</reference>
<dbReference type="InterPro" id="IPR051135">
    <property type="entry name" value="Gal/GlcNAc/GalNAc_ST"/>
</dbReference>
<dbReference type="EMBL" id="BOML01000043">
    <property type="protein sequence ID" value="GIE04155.1"/>
    <property type="molecule type" value="Genomic_DNA"/>
</dbReference>
<protein>
    <submittedName>
        <fullName evidence="1">Sulfotransferase family protein</fullName>
    </submittedName>
</protein>
<comment type="caution">
    <text evidence="1">The sequence shown here is derived from an EMBL/GenBank/DDBJ whole genome shotgun (WGS) entry which is preliminary data.</text>
</comment>
<accession>A0ABQ3Z2W2</accession>
<name>A0ABQ3Z2W2_9ACTN</name>
<organism evidence="1 2">
    <name type="scientific">Paractinoplanes durhamensis</name>
    <dbReference type="NCBI Taxonomy" id="113563"/>
    <lineage>
        <taxon>Bacteria</taxon>
        <taxon>Bacillati</taxon>
        <taxon>Actinomycetota</taxon>
        <taxon>Actinomycetes</taxon>
        <taxon>Micromonosporales</taxon>
        <taxon>Micromonosporaceae</taxon>
        <taxon>Paractinoplanes</taxon>
    </lineage>
</organism>
<dbReference type="PANTHER" id="PTHR10704:SF44">
    <property type="entry name" value="LD35051P-RELATED"/>
    <property type="match status" value="1"/>
</dbReference>
<gene>
    <name evidence="1" type="ORF">Adu01nite_55050</name>
</gene>
<evidence type="ECO:0000313" key="1">
    <source>
        <dbReference type="EMBL" id="GIE04155.1"/>
    </source>
</evidence>
<dbReference type="Proteomes" id="UP000637628">
    <property type="component" value="Unassembled WGS sequence"/>
</dbReference>
<dbReference type="SUPFAM" id="SSF52540">
    <property type="entry name" value="P-loop containing nucleoside triphosphate hydrolases"/>
    <property type="match status" value="1"/>
</dbReference>
<dbReference type="RefSeq" id="WP_203730655.1">
    <property type="nucleotide sequence ID" value="NZ_BAAATX010000029.1"/>
</dbReference>